<sequence>MTGYSDLSLPIALTWYKIEGSIPNIVAKTSTLVKRPNNYQDHLTLYNIYLTYLHPHFPFINPQKIFSLIELAQFDNPLLTSTLCRAQLFWLAMNNYDIPSLEDIELYRMTIREISRFESNISLDGVQTDISLLLLEVTRYEIASLNKHLTSAVYKSHQLGLHDLQSVLMDKEYEEKLCAWSLLTWLDFLLHVMLGQPKLIKSNPTLNMNTCTSPINHDKDKIFSSVSSHVMKQYEACIRLSSDFPKNRREFHPEKTTESTILHLIEMLSRAQAFVDMNVDFELVKEPNTTGSTASLWRLAQFLKCCMLIIDLCELLGRHYQHQSEIREKYLKVQR</sequence>
<evidence type="ECO:0000313" key="1">
    <source>
        <dbReference type="EMBL" id="KXN69869.1"/>
    </source>
</evidence>
<name>A0A137P4J9_CONC2</name>
<gene>
    <name evidence="1" type="ORF">CONCODRAFT_79119</name>
</gene>
<keyword evidence="2" id="KW-1185">Reference proteome</keyword>
<dbReference type="EMBL" id="KQ964521">
    <property type="protein sequence ID" value="KXN69869.1"/>
    <property type="molecule type" value="Genomic_DNA"/>
</dbReference>
<dbReference type="Proteomes" id="UP000070444">
    <property type="component" value="Unassembled WGS sequence"/>
</dbReference>
<evidence type="ECO:0008006" key="3">
    <source>
        <dbReference type="Google" id="ProtNLM"/>
    </source>
</evidence>
<dbReference type="AlphaFoldDB" id="A0A137P4J9"/>
<evidence type="ECO:0000313" key="2">
    <source>
        <dbReference type="Proteomes" id="UP000070444"/>
    </source>
</evidence>
<reference evidence="1 2" key="1">
    <citation type="journal article" date="2015" name="Genome Biol. Evol.">
        <title>Phylogenomic analyses indicate that early fungi evolved digesting cell walls of algal ancestors of land plants.</title>
        <authorList>
            <person name="Chang Y."/>
            <person name="Wang S."/>
            <person name="Sekimoto S."/>
            <person name="Aerts A.L."/>
            <person name="Choi C."/>
            <person name="Clum A."/>
            <person name="LaButti K.M."/>
            <person name="Lindquist E.A."/>
            <person name="Yee Ngan C."/>
            <person name="Ohm R.A."/>
            <person name="Salamov A.A."/>
            <person name="Grigoriev I.V."/>
            <person name="Spatafora J.W."/>
            <person name="Berbee M.L."/>
        </authorList>
    </citation>
    <scope>NUCLEOTIDE SEQUENCE [LARGE SCALE GENOMIC DNA]</scope>
    <source>
        <strain evidence="1 2">NRRL 28638</strain>
    </source>
</reference>
<dbReference type="CDD" id="cd12148">
    <property type="entry name" value="fungal_TF_MHR"/>
    <property type="match status" value="1"/>
</dbReference>
<feature type="non-terminal residue" evidence="1">
    <location>
        <position position="335"/>
    </location>
</feature>
<organism evidence="1 2">
    <name type="scientific">Conidiobolus coronatus (strain ATCC 28846 / CBS 209.66 / NRRL 28638)</name>
    <name type="common">Delacroixia coronata</name>
    <dbReference type="NCBI Taxonomy" id="796925"/>
    <lineage>
        <taxon>Eukaryota</taxon>
        <taxon>Fungi</taxon>
        <taxon>Fungi incertae sedis</taxon>
        <taxon>Zoopagomycota</taxon>
        <taxon>Entomophthoromycotina</taxon>
        <taxon>Entomophthoromycetes</taxon>
        <taxon>Entomophthorales</taxon>
        <taxon>Ancylistaceae</taxon>
        <taxon>Conidiobolus</taxon>
    </lineage>
</organism>
<protein>
    <recommendedName>
        <fullName evidence="3">Transcription factor domain-containing protein</fullName>
    </recommendedName>
</protein>
<proteinExistence type="predicted"/>
<accession>A0A137P4J9</accession>